<sequence>MKQPLNEVVHSWQRTCGDLRLREVMMDPSADKGKGQEESLVGYWVDMKRCSTDSADSVGVSFICTEMSS</sequence>
<dbReference type="EMBL" id="QNUK01000929">
    <property type="protein sequence ID" value="KAF5888743.1"/>
    <property type="molecule type" value="Genomic_DNA"/>
</dbReference>
<name>A0A8J4T524_CLAMG</name>
<organism evidence="1 2">
    <name type="scientific">Clarias magur</name>
    <name type="common">Asian catfish</name>
    <name type="synonym">Macropteronotus magur</name>
    <dbReference type="NCBI Taxonomy" id="1594786"/>
    <lineage>
        <taxon>Eukaryota</taxon>
        <taxon>Metazoa</taxon>
        <taxon>Chordata</taxon>
        <taxon>Craniata</taxon>
        <taxon>Vertebrata</taxon>
        <taxon>Euteleostomi</taxon>
        <taxon>Actinopterygii</taxon>
        <taxon>Neopterygii</taxon>
        <taxon>Teleostei</taxon>
        <taxon>Ostariophysi</taxon>
        <taxon>Siluriformes</taxon>
        <taxon>Clariidae</taxon>
        <taxon>Clarias</taxon>
    </lineage>
</organism>
<dbReference type="AlphaFoldDB" id="A0A8J4T524"/>
<comment type="caution">
    <text evidence="1">The sequence shown here is derived from an EMBL/GenBank/DDBJ whole genome shotgun (WGS) entry which is preliminary data.</text>
</comment>
<evidence type="ECO:0000313" key="2">
    <source>
        <dbReference type="Proteomes" id="UP000727407"/>
    </source>
</evidence>
<dbReference type="Proteomes" id="UP000727407">
    <property type="component" value="Unassembled WGS sequence"/>
</dbReference>
<accession>A0A8J4T524</accession>
<evidence type="ECO:0000313" key="1">
    <source>
        <dbReference type="EMBL" id="KAF5888743.1"/>
    </source>
</evidence>
<protein>
    <submittedName>
        <fullName evidence="1">Uncharacterized protein</fullName>
    </submittedName>
</protein>
<reference evidence="1" key="1">
    <citation type="submission" date="2020-07" db="EMBL/GenBank/DDBJ databases">
        <title>Clarias magur genome sequencing, assembly and annotation.</title>
        <authorList>
            <person name="Kushwaha B."/>
            <person name="Kumar R."/>
            <person name="Das P."/>
            <person name="Joshi C.G."/>
            <person name="Kumar D."/>
            <person name="Nagpure N.S."/>
            <person name="Pandey M."/>
            <person name="Agarwal S."/>
            <person name="Srivastava S."/>
            <person name="Singh M."/>
            <person name="Sahoo L."/>
            <person name="Jayasankar P."/>
            <person name="Meher P.K."/>
            <person name="Koringa P.G."/>
            <person name="Iquebal M.A."/>
            <person name="Das S.P."/>
            <person name="Bit A."/>
            <person name="Patnaik S."/>
            <person name="Patel N."/>
            <person name="Shah T.M."/>
            <person name="Hinsu A."/>
            <person name="Jena J.K."/>
        </authorList>
    </citation>
    <scope>NUCLEOTIDE SEQUENCE</scope>
    <source>
        <strain evidence="1">CIFAMagur01</strain>
        <tissue evidence="1">Testis</tissue>
    </source>
</reference>
<gene>
    <name evidence="1" type="ORF">DAT39_021557</name>
</gene>
<proteinExistence type="predicted"/>
<keyword evidence="2" id="KW-1185">Reference proteome</keyword>